<feature type="domain" description="Peptidase M1 membrane alanine aminopeptidase" evidence="14">
    <location>
        <begin position="235"/>
        <end position="446"/>
    </location>
</feature>
<dbReference type="Pfam" id="PF17900">
    <property type="entry name" value="Peptidase_M1_N"/>
    <property type="match status" value="1"/>
</dbReference>
<keyword evidence="9 17" id="KW-0378">Hydrolase</keyword>
<evidence type="ECO:0000256" key="11">
    <source>
        <dbReference type="ARBA" id="ARBA00023049"/>
    </source>
</evidence>
<evidence type="ECO:0000256" key="7">
    <source>
        <dbReference type="ARBA" id="ARBA00022670"/>
    </source>
</evidence>
<gene>
    <name evidence="17" type="primary">pepN</name>
    <name evidence="17" type="ORF">EJK80_07155</name>
</gene>
<dbReference type="Pfam" id="PF11838">
    <property type="entry name" value="ERAP1_C"/>
    <property type="match status" value="1"/>
</dbReference>
<evidence type="ECO:0000256" key="3">
    <source>
        <dbReference type="ARBA" id="ARBA00010136"/>
    </source>
</evidence>
<feature type="domain" description="Aminopeptidase N-like N-terminal" evidence="16">
    <location>
        <begin position="21"/>
        <end position="162"/>
    </location>
</feature>
<dbReference type="GO" id="GO:0042277">
    <property type="term" value="F:peptide binding"/>
    <property type="evidence" value="ECO:0007669"/>
    <property type="project" value="TreeGrafter"/>
</dbReference>
<dbReference type="PANTHER" id="PTHR11533">
    <property type="entry name" value="PROTEASE M1 ZINC METALLOPROTEASE"/>
    <property type="match status" value="1"/>
</dbReference>
<dbReference type="STRING" id="1686286.GCA_900092335_02534"/>
<dbReference type="GO" id="GO:0070006">
    <property type="term" value="F:metalloaminopeptidase activity"/>
    <property type="evidence" value="ECO:0007669"/>
    <property type="project" value="TreeGrafter"/>
</dbReference>
<keyword evidence="6 17" id="KW-0031">Aminopeptidase</keyword>
<keyword evidence="11" id="KW-0482">Metalloprotease</keyword>
<dbReference type="Proteomes" id="UP000318080">
    <property type="component" value="Unassembled WGS sequence"/>
</dbReference>
<dbReference type="PANTHER" id="PTHR11533:SF174">
    <property type="entry name" value="PUROMYCIN-SENSITIVE AMINOPEPTIDASE-RELATED"/>
    <property type="match status" value="1"/>
</dbReference>
<evidence type="ECO:0000256" key="4">
    <source>
        <dbReference type="ARBA" id="ARBA00012564"/>
    </source>
</evidence>
<dbReference type="SUPFAM" id="SSF55486">
    <property type="entry name" value="Metalloproteases ('zincins'), catalytic domain"/>
    <property type="match status" value="1"/>
</dbReference>
<dbReference type="GO" id="GO:0006508">
    <property type="term" value="P:proteolysis"/>
    <property type="evidence" value="ECO:0007669"/>
    <property type="project" value="UniProtKB-KW"/>
</dbReference>
<evidence type="ECO:0000313" key="18">
    <source>
        <dbReference type="Proteomes" id="UP000318080"/>
    </source>
</evidence>
<dbReference type="Gene3D" id="1.10.390.10">
    <property type="entry name" value="Neutral Protease Domain 2"/>
    <property type="match status" value="1"/>
</dbReference>
<organism evidence="17 18">
    <name type="scientific">Corynebacterium phoceense</name>
    <dbReference type="NCBI Taxonomy" id="1686286"/>
    <lineage>
        <taxon>Bacteria</taxon>
        <taxon>Bacillati</taxon>
        <taxon>Actinomycetota</taxon>
        <taxon>Actinomycetes</taxon>
        <taxon>Mycobacteriales</taxon>
        <taxon>Corynebacteriaceae</taxon>
        <taxon>Corynebacterium</taxon>
    </lineage>
</organism>
<dbReference type="PRINTS" id="PR00756">
    <property type="entry name" value="ALADIPTASE"/>
</dbReference>
<evidence type="ECO:0000256" key="9">
    <source>
        <dbReference type="ARBA" id="ARBA00022801"/>
    </source>
</evidence>
<evidence type="ECO:0000259" key="16">
    <source>
        <dbReference type="Pfam" id="PF17900"/>
    </source>
</evidence>
<protein>
    <recommendedName>
        <fullName evidence="5">Aminopeptidase N</fullName>
        <ecNumber evidence="4">3.4.11.2</ecNumber>
    </recommendedName>
    <alternativeName>
        <fullName evidence="12">Alanine aminopeptidase</fullName>
    </alternativeName>
    <alternativeName>
        <fullName evidence="13">Lysyl aminopeptidase</fullName>
    </alternativeName>
</protein>
<reference evidence="17 18" key="1">
    <citation type="submission" date="2019-06" db="EMBL/GenBank/DDBJ databases">
        <title>Draft genome of C. phoceense Strain 272.</title>
        <authorList>
            <person name="Pacheco L.G.C."/>
            <person name="Barberis C.M."/>
            <person name="Almuzara M.N."/>
            <person name="Traglia G.M."/>
            <person name="Santos C.S."/>
            <person name="Rocha D.J.P.G."/>
            <person name="Aguiar E.R.G.R."/>
            <person name="Vay C.A."/>
        </authorList>
    </citation>
    <scope>NUCLEOTIDE SEQUENCE [LARGE SCALE GENOMIC DNA]</scope>
    <source>
        <strain evidence="17 18">272</strain>
    </source>
</reference>
<keyword evidence="18" id="KW-1185">Reference proteome</keyword>
<dbReference type="RefSeq" id="WP_141628932.1">
    <property type="nucleotide sequence ID" value="NZ_VHIR01000008.1"/>
</dbReference>
<dbReference type="GO" id="GO:0005737">
    <property type="term" value="C:cytoplasm"/>
    <property type="evidence" value="ECO:0007669"/>
    <property type="project" value="TreeGrafter"/>
</dbReference>
<feature type="domain" description="ERAP1-like C-terminal" evidence="15">
    <location>
        <begin position="523"/>
        <end position="819"/>
    </location>
</feature>
<dbReference type="GO" id="GO:0005615">
    <property type="term" value="C:extracellular space"/>
    <property type="evidence" value="ECO:0007669"/>
    <property type="project" value="TreeGrafter"/>
</dbReference>
<dbReference type="GO" id="GO:0043171">
    <property type="term" value="P:peptide catabolic process"/>
    <property type="evidence" value="ECO:0007669"/>
    <property type="project" value="TreeGrafter"/>
</dbReference>
<dbReference type="NCBIfam" id="TIGR02412">
    <property type="entry name" value="pepN_strep_liv"/>
    <property type="match status" value="1"/>
</dbReference>
<evidence type="ECO:0000256" key="1">
    <source>
        <dbReference type="ARBA" id="ARBA00000098"/>
    </source>
</evidence>
<keyword evidence="10" id="KW-0862">Zinc</keyword>
<sequence length="829" mass="92070">MTSVNLTRSEAQARAALVTVEHYDVDLDITGEKQFRSRTTVSFTAKEDGSTFIDLRGDSATATLDGEAIDFEYDPTYGIPLELKKGAHVLEVDALITYSRTGEGLHRFVDPADNQPYLYTQFETADAKRVFACFDQPNLKATYSLSFTAPSDWTIITNGPVEFDGTRWHCEIDYPLSTYLVALCAGPYYRVSDVWEGTLTEHPEGQPAQELTVPLGIYCRQSLKDSLDAERLFTETKQGFDFYHRNFGYAYPFGKYDQIFVPEFNAGAMENAGCVTIRDEYVFTSPATHYKYERRADTILHELAHMWFGDLVTMEWWDDLWLNESFATWSAAISQAEETQYDTAWVTFANVEKSWAYQQDQLPTTHPISTDASDIETVEQNFDGITYAKGASTLKQLQSYVGRENFLAGVRRHFAAHAFSNATFSDLLQHLEEASGRDLSFWAQQWLKTTGVNTVKPAFTVEDGKYASFSVEQSGDTLRTHRLAVGLYNVVDGAVTRVRREELDIDGASTSVDALIGAEKADFVLVNDDDLTYALIEFDEDSLAFAIENIDKFVDPMARTLCWSAAWEMTRGGTMRARDFVALVARGASAETELAVLERILIQAVSAQRQYADPAWAASDKTLASALLGGAQNPDAQRSLIFAQALTSLELSDAARSYLQGLLADSEDQGLRWKALAALAAAGEDMEDAVTSELKRDNSALGVQGAIRARAAVNTPENKRAVYDEIVAGDLGNRELESKLAGLTSPGSEALLPTAEFYDVAEKIWGAQSSEVAQTTVSGLFPRWDVTEEGLKRADEFLARELPGGLRRSVTEDRDRVARALRNRRFDAS</sequence>
<comment type="catalytic activity">
    <reaction evidence="1">
        <text>Release of an N-terminal amino acid, Xaa-|-Yaa- from a peptide, amide or arylamide. Xaa is preferably Ala, but may be most amino acids including Pro (slow action). When a terminal hydrophobic residue is followed by a prolyl residue, the two may be released as an intact Xaa-Pro dipeptide.</text>
        <dbReference type="EC" id="3.4.11.2"/>
    </reaction>
</comment>
<evidence type="ECO:0000259" key="14">
    <source>
        <dbReference type="Pfam" id="PF01433"/>
    </source>
</evidence>
<dbReference type="GO" id="GO:0008270">
    <property type="term" value="F:zinc ion binding"/>
    <property type="evidence" value="ECO:0007669"/>
    <property type="project" value="InterPro"/>
</dbReference>
<dbReference type="Pfam" id="PF01433">
    <property type="entry name" value="Peptidase_M1"/>
    <property type="match status" value="1"/>
</dbReference>
<comment type="cofactor">
    <cofactor evidence="2">
        <name>Zn(2+)</name>
        <dbReference type="ChEBI" id="CHEBI:29105"/>
    </cofactor>
</comment>
<evidence type="ECO:0000256" key="8">
    <source>
        <dbReference type="ARBA" id="ARBA00022723"/>
    </source>
</evidence>
<dbReference type="CDD" id="cd09602">
    <property type="entry name" value="M1_APN"/>
    <property type="match status" value="1"/>
</dbReference>
<comment type="similarity">
    <text evidence="3">Belongs to the peptidase M1 family.</text>
</comment>
<dbReference type="EC" id="3.4.11.2" evidence="4"/>
<keyword evidence="7" id="KW-0645">Protease</keyword>
<evidence type="ECO:0000256" key="6">
    <source>
        <dbReference type="ARBA" id="ARBA00022438"/>
    </source>
</evidence>
<dbReference type="GO" id="GO:0016020">
    <property type="term" value="C:membrane"/>
    <property type="evidence" value="ECO:0007669"/>
    <property type="project" value="TreeGrafter"/>
</dbReference>
<dbReference type="InterPro" id="IPR014782">
    <property type="entry name" value="Peptidase_M1_dom"/>
</dbReference>
<dbReference type="AlphaFoldDB" id="A0A540R714"/>
<dbReference type="EMBL" id="VHIR01000008">
    <property type="protein sequence ID" value="TQE43535.1"/>
    <property type="molecule type" value="Genomic_DNA"/>
</dbReference>
<proteinExistence type="inferred from homology"/>
<evidence type="ECO:0000256" key="12">
    <source>
        <dbReference type="ARBA" id="ARBA00029811"/>
    </source>
</evidence>
<keyword evidence="8" id="KW-0479">Metal-binding</keyword>
<comment type="caution">
    <text evidence="17">The sequence shown here is derived from an EMBL/GenBank/DDBJ whole genome shotgun (WGS) entry which is preliminary data.</text>
</comment>
<evidence type="ECO:0000256" key="2">
    <source>
        <dbReference type="ARBA" id="ARBA00001947"/>
    </source>
</evidence>
<dbReference type="Gene3D" id="2.60.40.1730">
    <property type="entry name" value="tricorn interacting facor f3 domain"/>
    <property type="match status" value="1"/>
</dbReference>
<name>A0A540R714_9CORY</name>
<dbReference type="FunFam" id="1.10.390.10:FF:000004">
    <property type="entry name" value="Aminopeptidase N"/>
    <property type="match status" value="1"/>
</dbReference>
<evidence type="ECO:0000259" key="15">
    <source>
        <dbReference type="Pfam" id="PF11838"/>
    </source>
</evidence>
<dbReference type="InterPro" id="IPR001930">
    <property type="entry name" value="Peptidase_M1"/>
</dbReference>
<evidence type="ECO:0000313" key="17">
    <source>
        <dbReference type="EMBL" id="TQE43535.1"/>
    </source>
</evidence>
<dbReference type="InterPro" id="IPR027268">
    <property type="entry name" value="Peptidase_M4/M1_CTD_sf"/>
</dbReference>
<dbReference type="InterPro" id="IPR012778">
    <property type="entry name" value="Pept_M1_aminopeptidase"/>
</dbReference>
<dbReference type="InterPro" id="IPR050344">
    <property type="entry name" value="Peptidase_M1_aminopeptidases"/>
</dbReference>
<accession>A0A540R714</accession>
<evidence type="ECO:0000256" key="13">
    <source>
        <dbReference type="ARBA" id="ARBA00031533"/>
    </source>
</evidence>
<evidence type="ECO:0000256" key="10">
    <source>
        <dbReference type="ARBA" id="ARBA00022833"/>
    </source>
</evidence>
<evidence type="ECO:0000256" key="5">
    <source>
        <dbReference type="ARBA" id="ARBA00015611"/>
    </source>
</evidence>
<dbReference type="InterPro" id="IPR024571">
    <property type="entry name" value="ERAP1-like_C_dom"/>
</dbReference>
<dbReference type="GO" id="GO:0016285">
    <property type="term" value="F:alanyl aminopeptidase activity"/>
    <property type="evidence" value="ECO:0007669"/>
    <property type="project" value="UniProtKB-EC"/>
</dbReference>
<dbReference type="InterPro" id="IPR045357">
    <property type="entry name" value="Aminopeptidase_N-like_N"/>
</dbReference>
<dbReference type="InterPro" id="IPR042097">
    <property type="entry name" value="Aminopeptidase_N-like_N_sf"/>
</dbReference>
<dbReference type="SUPFAM" id="SSF63737">
    <property type="entry name" value="Leukotriene A4 hydrolase N-terminal domain"/>
    <property type="match status" value="1"/>
</dbReference>